<sequence length="114" mass="13301">MSIKSQFCMKLLEAGADSEIINTYAKNKDRESYEYDSNIEYDETCKNTIKAKKLSNPIFTKSGIWLFNEFLKQKPYRIVLKKLRNYGSKHASRIHSGKNLISQHLKLLSRIAIR</sequence>
<keyword evidence="2" id="KW-1185">Reference proteome</keyword>
<dbReference type="EMBL" id="LLXI01000980">
    <property type="protein sequence ID" value="PKY51211.1"/>
    <property type="molecule type" value="Genomic_DNA"/>
</dbReference>
<comment type="caution">
    <text evidence="1">The sequence shown here is derived from an EMBL/GenBank/DDBJ whole genome shotgun (WGS) entry which is preliminary data.</text>
</comment>
<organism evidence="1 2">
    <name type="scientific">Rhizophagus irregularis</name>
    <dbReference type="NCBI Taxonomy" id="588596"/>
    <lineage>
        <taxon>Eukaryota</taxon>
        <taxon>Fungi</taxon>
        <taxon>Fungi incertae sedis</taxon>
        <taxon>Mucoromycota</taxon>
        <taxon>Glomeromycotina</taxon>
        <taxon>Glomeromycetes</taxon>
        <taxon>Glomerales</taxon>
        <taxon>Glomeraceae</taxon>
        <taxon>Rhizophagus</taxon>
    </lineage>
</organism>
<dbReference type="Proteomes" id="UP000234323">
    <property type="component" value="Unassembled WGS sequence"/>
</dbReference>
<gene>
    <name evidence="1" type="ORF">RhiirA4_468086</name>
</gene>
<protein>
    <submittedName>
        <fullName evidence="1">Uncharacterized protein</fullName>
    </submittedName>
</protein>
<dbReference type="VEuPathDB" id="FungiDB:RhiirA1_453960"/>
<name>A0A2I1GX56_9GLOM</name>
<accession>A0A2I1GX56</accession>
<dbReference type="AlphaFoldDB" id="A0A2I1GX56"/>
<evidence type="ECO:0000313" key="2">
    <source>
        <dbReference type="Proteomes" id="UP000234323"/>
    </source>
</evidence>
<evidence type="ECO:0000313" key="1">
    <source>
        <dbReference type="EMBL" id="PKY51211.1"/>
    </source>
</evidence>
<reference evidence="1 2" key="1">
    <citation type="submission" date="2015-10" db="EMBL/GenBank/DDBJ databases">
        <title>Genome analyses suggest a sexual origin of heterokaryosis in a supposedly ancient asexual fungus.</title>
        <authorList>
            <person name="Ropars J."/>
            <person name="Sedzielewska K."/>
            <person name="Noel J."/>
            <person name="Charron P."/>
            <person name="Farinelli L."/>
            <person name="Marton T."/>
            <person name="Kruger M."/>
            <person name="Pelin A."/>
            <person name="Brachmann A."/>
            <person name="Corradi N."/>
        </authorList>
    </citation>
    <scope>NUCLEOTIDE SEQUENCE [LARGE SCALE GENOMIC DNA]</scope>
    <source>
        <strain evidence="1 2">A4</strain>
    </source>
</reference>
<proteinExistence type="predicted"/>